<dbReference type="InterPro" id="IPR006913">
    <property type="entry name" value="CENP-V/GFA"/>
</dbReference>
<protein>
    <submittedName>
        <fullName evidence="6">Glutathione-dependent formaldehyde-activating protein</fullName>
    </submittedName>
</protein>
<keyword evidence="3" id="KW-0862">Zinc</keyword>
<dbReference type="PATRIC" id="fig|1231190.3.peg.1689"/>
<accession>K2N725</accession>
<dbReference type="PANTHER" id="PTHR33337:SF40">
    <property type="entry name" value="CENP-V_GFA DOMAIN-CONTAINING PROTEIN-RELATED"/>
    <property type="match status" value="1"/>
</dbReference>
<keyword evidence="2" id="KW-0479">Metal-binding</keyword>
<organism evidence="6 7">
    <name type="scientific">Nitratireductor indicus C115</name>
    <dbReference type="NCBI Taxonomy" id="1231190"/>
    <lineage>
        <taxon>Bacteria</taxon>
        <taxon>Pseudomonadati</taxon>
        <taxon>Pseudomonadota</taxon>
        <taxon>Alphaproteobacteria</taxon>
        <taxon>Hyphomicrobiales</taxon>
        <taxon>Phyllobacteriaceae</taxon>
        <taxon>Nitratireductor</taxon>
    </lineage>
</organism>
<evidence type="ECO:0000256" key="2">
    <source>
        <dbReference type="ARBA" id="ARBA00022723"/>
    </source>
</evidence>
<dbReference type="EMBL" id="AMSI01000004">
    <property type="protein sequence ID" value="EKF43278.1"/>
    <property type="molecule type" value="Genomic_DNA"/>
</dbReference>
<sequence length="135" mass="14478">MTRLSSGSCQCGAAKFEIEGDFEHFFLCHCSRCRKDTGSAHAANLFSSRASIRWLSGGEVVRTYRVPGTRHQKAFCVECGSALPREEAGGNMLVVPAGCLDTPLDMRPTAHVCLSSRAAWDNGLEDAPGFDGLPG</sequence>
<evidence type="ECO:0000259" key="5">
    <source>
        <dbReference type="PROSITE" id="PS51891"/>
    </source>
</evidence>
<dbReference type="RefSeq" id="WP_009756432.1">
    <property type="nucleotide sequence ID" value="NZ_AMSI01000004.1"/>
</dbReference>
<dbReference type="SUPFAM" id="SSF51316">
    <property type="entry name" value="Mss4-like"/>
    <property type="match status" value="1"/>
</dbReference>
<evidence type="ECO:0000256" key="4">
    <source>
        <dbReference type="ARBA" id="ARBA00023239"/>
    </source>
</evidence>
<reference evidence="6 7" key="1">
    <citation type="journal article" date="2012" name="J. Bacteriol.">
        <title>Genome Sequence of Nitratireductor indicus Type Strain C115.</title>
        <authorList>
            <person name="Lai Q."/>
            <person name="Li G."/>
            <person name="Yu Z."/>
            <person name="Shao Z."/>
        </authorList>
    </citation>
    <scope>NUCLEOTIDE SEQUENCE [LARGE SCALE GENOMIC DNA]</scope>
    <source>
        <strain evidence="6 7">C115</strain>
    </source>
</reference>
<dbReference type="GO" id="GO:0016846">
    <property type="term" value="F:carbon-sulfur lyase activity"/>
    <property type="evidence" value="ECO:0007669"/>
    <property type="project" value="InterPro"/>
</dbReference>
<proteinExistence type="inferred from homology"/>
<dbReference type="Gene3D" id="3.90.1590.10">
    <property type="entry name" value="glutathione-dependent formaldehyde- activating enzyme (gfa)"/>
    <property type="match status" value="1"/>
</dbReference>
<dbReference type="PANTHER" id="PTHR33337">
    <property type="entry name" value="GFA DOMAIN-CONTAINING PROTEIN"/>
    <property type="match status" value="1"/>
</dbReference>
<dbReference type="GO" id="GO:0046872">
    <property type="term" value="F:metal ion binding"/>
    <property type="evidence" value="ECO:0007669"/>
    <property type="project" value="UniProtKB-KW"/>
</dbReference>
<dbReference type="InterPro" id="IPR011057">
    <property type="entry name" value="Mss4-like_sf"/>
</dbReference>
<evidence type="ECO:0000313" key="6">
    <source>
        <dbReference type="EMBL" id="EKF43278.1"/>
    </source>
</evidence>
<dbReference type="eggNOG" id="COG3791">
    <property type="taxonomic scope" value="Bacteria"/>
</dbReference>
<dbReference type="AlphaFoldDB" id="K2N725"/>
<comment type="similarity">
    <text evidence="1">Belongs to the Gfa family.</text>
</comment>
<gene>
    <name evidence="6" type="ORF">NA8A_08074</name>
</gene>
<comment type="caution">
    <text evidence="6">The sequence shown here is derived from an EMBL/GenBank/DDBJ whole genome shotgun (WGS) entry which is preliminary data.</text>
</comment>
<dbReference type="Proteomes" id="UP000007374">
    <property type="component" value="Unassembled WGS sequence"/>
</dbReference>
<keyword evidence="7" id="KW-1185">Reference proteome</keyword>
<evidence type="ECO:0000256" key="1">
    <source>
        <dbReference type="ARBA" id="ARBA00005495"/>
    </source>
</evidence>
<dbReference type="OrthoDB" id="9807246at2"/>
<name>K2N725_9HYPH</name>
<feature type="domain" description="CENP-V/GFA" evidence="5">
    <location>
        <begin position="5"/>
        <end position="121"/>
    </location>
</feature>
<dbReference type="Pfam" id="PF04828">
    <property type="entry name" value="GFA"/>
    <property type="match status" value="1"/>
</dbReference>
<dbReference type="PROSITE" id="PS51891">
    <property type="entry name" value="CENP_V_GFA"/>
    <property type="match status" value="1"/>
</dbReference>
<evidence type="ECO:0000256" key="3">
    <source>
        <dbReference type="ARBA" id="ARBA00022833"/>
    </source>
</evidence>
<evidence type="ECO:0000313" key="7">
    <source>
        <dbReference type="Proteomes" id="UP000007374"/>
    </source>
</evidence>
<keyword evidence="4" id="KW-0456">Lyase</keyword>
<dbReference type="STRING" id="721133.SAMN05216176_105313"/>